<dbReference type="EC" id="3.4.19.12" evidence="2"/>
<accession>A0A8K0JR81</accession>
<evidence type="ECO:0000313" key="9">
    <source>
        <dbReference type="EMBL" id="KAG7563143.1"/>
    </source>
</evidence>
<dbReference type="GO" id="GO:0043161">
    <property type="term" value="P:proteasome-mediated ubiquitin-dependent protein catabolic process"/>
    <property type="evidence" value="ECO:0007669"/>
    <property type="project" value="InterPro"/>
</dbReference>
<evidence type="ECO:0000313" key="10">
    <source>
        <dbReference type="Proteomes" id="UP000812966"/>
    </source>
</evidence>
<dbReference type="PANTHER" id="PTHR43982">
    <property type="entry name" value="UBIQUITIN CARBOXYL-TERMINAL HYDROLASE"/>
    <property type="match status" value="1"/>
</dbReference>
<gene>
    <name evidence="9" type="ORF">FFLO_01451</name>
</gene>
<dbReference type="InterPro" id="IPR038765">
    <property type="entry name" value="Papain-like_cys_pep_sf"/>
</dbReference>
<evidence type="ECO:0000256" key="6">
    <source>
        <dbReference type="ARBA" id="ARBA00022807"/>
    </source>
</evidence>
<evidence type="ECO:0000256" key="2">
    <source>
        <dbReference type="ARBA" id="ARBA00012759"/>
    </source>
</evidence>
<dbReference type="EMBL" id="JABELV010000020">
    <property type="protein sequence ID" value="KAG7563143.1"/>
    <property type="molecule type" value="Genomic_DNA"/>
</dbReference>
<dbReference type="PROSITE" id="PS00973">
    <property type="entry name" value="USP_2"/>
    <property type="match status" value="1"/>
</dbReference>
<dbReference type="Gene3D" id="3.90.70.10">
    <property type="entry name" value="Cysteine proteinases"/>
    <property type="match status" value="2"/>
</dbReference>
<feature type="region of interest" description="Disordered" evidence="7">
    <location>
        <begin position="1"/>
        <end position="197"/>
    </location>
</feature>
<evidence type="ECO:0000256" key="1">
    <source>
        <dbReference type="ARBA" id="ARBA00000707"/>
    </source>
</evidence>
<dbReference type="GO" id="GO:0061136">
    <property type="term" value="P:regulation of proteasomal protein catabolic process"/>
    <property type="evidence" value="ECO:0007669"/>
    <property type="project" value="TreeGrafter"/>
</dbReference>
<keyword evidence="3" id="KW-0645">Protease</keyword>
<feature type="region of interest" description="Disordered" evidence="7">
    <location>
        <begin position="1591"/>
        <end position="1650"/>
    </location>
</feature>
<dbReference type="GO" id="GO:0016579">
    <property type="term" value="P:protein deubiquitination"/>
    <property type="evidence" value="ECO:0007669"/>
    <property type="project" value="InterPro"/>
</dbReference>
<comment type="catalytic activity">
    <reaction evidence="1">
        <text>Thiol-dependent hydrolysis of ester, thioester, amide, peptide and isopeptide bonds formed by the C-terminal Gly of ubiquitin (a 76-residue protein attached to proteins as an intracellular targeting signal).</text>
        <dbReference type="EC" id="3.4.19.12"/>
    </reaction>
</comment>
<dbReference type="Pfam" id="PF00443">
    <property type="entry name" value="UCH"/>
    <property type="match status" value="1"/>
</dbReference>
<dbReference type="InterPro" id="IPR028889">
    <property type="entry name" value="USP"/>
</dbReference>
<feature type="compositionally biased region" description="Low complexity" evidence="7">
    <location>
        <begin position="113"/>
        <end position="132"/>
    </location>
</feature>
<protein>
    <recommendedName>
        <fullName evidence="2">ubiquitinyl hydrolase 1</fullName>
        <ecNumber evidence="2">3.4.19.12</ecNumber>
    </recommendedName>
</protein>
<feature type="compositionally biased region" description="Basic and acidic residues" evidence="7">
    <location>
        <begin position="1632"/>
        <end position="1650"/>
    </location>
</feature>
<dbReference type="PROSITE" id="PS50235">
    <property type="entry name" value="USP_3"/>
    <property type="match status" value="1"/>
</dbReference>
<keyword evidence="6" id="KW-0788">Thiol protease</keyword>
<evidence type="ECO:0000259" key="8">
    <source>
        <dbReference type="PROSITE" id="PS50235"/>
    </source>
</evidence>
<feature type="compositionally biased region" description="Basic and acidic residues" evidence="7">
    <location>
        <begin position="1131"/>
        <end position="1160"/>
    </location>
</feature>
<feature type="domain" description="USP" evidence="8">
    <location>
        <begin position="984"/>
        <end position="1577"/>
    </location>
</feature>
<reference evidence="9" key="1">
    <citation type="submission" date="2020-04" db="EMBL/GenBank/DDBJ databases">
        <title>Analysis of mating type loci in Filobasidium floriforme.</title>
        <authorList>
            <person name="Nowrousian M."/>
        </authorList>
    </citation>
    <scope>NUCLEOTIDE SEQUENCE</scope>
    <source>
        <strain evidence="9">CBS 6242</strain>
    </source>
</reference>
<dbReference type="InterPro" id="IPR018200">
    <property type="entry name" value="USP_CS"/>
</dbReference>
<dbReference type="SUPFAM" id="SSF54001">
    <property type="entry name" value="Cysteine proteinases"/>
    <property type="match status" value="1"/>
</dbReference>
<sequence>MSPTKKGPAEEPKAQGSSRRLPPPLPNSPRPIKSSLPADATTGMGSNNPFRNRSIDLDTTPGARPNSEAALGHSTGPREAMSPGSEVTPAMGSLTMSYAGATSSRGGPVPQNSATSSSAKLPSPSKPSSVALGNLVHSPPRNSPPSVFHGGKLVINRSADHGRSGSISSLQPSYAEGASGRKPFHSPASSTRATLPAEPVVHERGLGLNESTGAPLPPPYIPSPTGAVIVAEPDLERMDVDHVEILDPDSALDQISLDDERIENTARFVNRRKLQGGYMTEGSTSSDEDEPELNKGTVMFSNFDWDRARKKYNTKRANEACNNPEIGKAPDWRMPVDQPRYTDSPNDERWDHAIGEGISAYTLVQRGPRKHAGHMIKAVLVKEDADGGDPRLKRLVSDLYSCFSNGETYAWWYCYDCCVWFRLGVDYLEDNGLEMADRHNAAVSRSSPPAPQSLVGPDVDLARRLQEKAGRLCSKHDQQHHFHYLQDILHLNIPPDALLKPRSGSDKIRAEITAEWENIDPRPTCSMYRCCQCDVAVYIDTESAMPACFSERFLTQLKERPPRPGSTIHDEYIRVLSVLFRVITSAIVDQEEEIEDDPIQADEAGSGNKGALSQDDLRIIGQDDIGTELLLRAGFRSKKPDGERMWFHSLDWEDRQWSLRAWTELKLLIEGHSSIARKNPPPANVASSRFLYIAGPESILHAINRAAAKAMTLEPSALYRLPRWTDPDPLTERRPHPDVIEAVVTRLGARWNDTIQQIYDAYLAQVNCHPGGALGYTDVLKILEESNMLEWDEKNVLRLNFSRNPPYSGMPSETIPKRLRHLDDIVISACPGNPRIDYRSCRQDLLLHLETAVQQEKAWIDGLSNGFDKKDAQENLCRAMTRIAQTLRNPELIHLAEKLRDEFFGLSDVLKKYNVDDPDQVDSDMWPRPQRHQLSEANNEDSRNDIIKDFKLIATRLNMETLQRELGMHVDEAATQIPAKPVPAGLYNIGPYSYLNSLLQYLNTVEEFRNAIIALSRLELDIPAKDALPRVGGRLLSQGELVRAKDFVRHLADLFLTLGTAVHSAVAPEKRLAYLALVTATDETQSTEGQCIPQSAAQDSTMTDLPTVEEPLRMETSVSAGAVTESVLGKRTNDERESEDRVDKEGDRHTPSTEQSEPRTIKAIPISRSGSRSLSAEPIELGQGPAITSPVRPLSDLVEEAHPPDSTPMDVDESALDTASNVDQALAPLPIGPTLRAPPLPPRPHRASINNDMMFGRQHDISECLDNVLFQAEAVAILAVKDEAGVVANNVIKRLFFGVSRQRLLIDQDTQTGSAVKEISAQDVAFNSVYVSVRDEASSDLYEKLQEVYFASDKVDLEGKTAQKVLEMTTIPPVLQIQLERAQFDRETLKPYKSNAYVKFEETLYMDRFLPSADSSKRDLTQKLTRELTNARAKLATLIGTKQQPIAETMRILIEALQAVAGGDEAILGLQANLKVESERIEADIAVTRKRIEELLVMIEEQWLDDRECAYELSAVFIHRGQAGFGHYWLYQRDLPDQPDEYLKFNDEMVTRVDKAEVLGDTTGSNANPYLLVYVKKDEHMVRTHMRRARETIQEQSEPDQDQAGPGQAEVKMSVDPVVGDNASHQPLTAAPRDDGHEIIDVDAAEASHV</sequence>
<evidence type="ECO:0000256" key="7">
    <source>
        <dbReference type="SAM" id="MobiDB-lite"/>
    </source>
</evidence>
<comment type="caution">
    <text evidence="9">The sequence shown here is derived from an EMBL/GenBank/DDBJ whole genome shotgun (WGS) entry which is preliminary data.</text>
</comment>
<evidence type="ECO:0000256" key="4">
    <source>
        <dbReference type="ARBA" id="ARBA00022786"/>
    </source>
</evidence>
<feature type="region of interest" description="Disordered" evidence="7">
    <location>
        <begin position="1114"/>
        <end position="1188"/>
    </location>
</feature>
<dbReference type="InterPro" id="IPR001394">
    <property type="entry name" value="Peptidase_C19_UCH"/>
</dbReference>
<dbReference type="GO" id="GO:0004843">
    <property type="term" value="F:cysteine-type deubiquitinase activity"/>
    <property type="evidence" value="ECO:0007669"/>
    <property type="project" value="UniProtKB-EC"/>
</dbReference>
<dbReference type="Proteomes" id="UP000812966">
    <property type="component" value="Unassembled WGS sequence"/>
</dbReference>
<evidence type="ECO:0000256" key="5">
    <source>
        <dbReference type="ARBA" id="ARBA00022801"/>
    </source>
</evidence>
<name>A0A8K0JR81_9TREE</name>
<dbReference type="PANTHER" id="PTHR43982:SF6">
    <property type="entry name" value="UBIQUITIN CARBOXYL-TERMINAL HYDROLASE 2-RELATED"/>
    <property type="match status" value="1"/>
</dbReference>
<feature type="region of interest" description="Disordered" evidence="7">
    <location>
        <begin position="593"/>
        <end position="613"/>
    </location>
</feature>
<proteinExistence type="predicted"/>
<keyword evidence="4" id="KW-0833">Ubl conjugation pathway</keyword>
<dbReference type="InterPro" id="IPR044635">
    <property type="entry name" value="UBP14-like"/>
</dbReference>
<keyword evidence="10" id="KW-1185">Reference proteome</keyword>
<evidence type="ECO:0000256" key="3">
    <source>
        <dbReference type="ARBA" id="ARBA00022670"/>
    </source>
</evidence>
<feature type="compositionally biased region" description="Polar residues" evidence="7">
    <location>
        <begin position="94"/>
        <end position="105"/>
    </location>
</feature>
<organism evidence="9 10">
    <name type="scientific">Filobasidium floriforme</name>
    <dbReference type="NCBI Taxonomy" id="5210"/>
    <lineage>
        <taxon>Eukaryota</taxon>
        <taxon>Fungi</taxon>
        <taxon>Dikarya</taxon>
        <taxon>Basidiomycota</taxon>
        <taxon>Agaricomycotina</taxon>
        <taxon>Tremellomycetes</taxon>
        <taxon>Filobasidiales</taxon>
        <taxon>Filobasidiaceae</taxon>
        <taxon>Filobasidium</taxon>
    </lineage>
</organism>
<dbReference type="GO" id="GO:0070628">
    <property type="term" value="F:proteasome binding"/>
    <property type="evidence" value="ECO:0007669"/>
    <property type="project" value="TreeGrafter"/>
</dbReference>
<keyword evidence="5" id="KW-0378">Hydrolase</keyword>